<accession>T1L144</accession>
<reference evidence="1" key="2">
    <citation type="submission" date="2015-06" db="UniProtKB">
        <authorList>
            <consortium name="EnsemblMetazoa"/>
        </authorList>
    </citation>
    <scope>IDENTIFICATION</scope>
</reference>
<evidence type="ECO:0000313" key="2">
    <source>
        <dbReference type="Proteomes" id="UP000015104"/>
    </source>
</evidence>
<dbReference type="OMA" id="RINCHTC"/>
<sequence length="512" mass="60478">MQEPSLSLLRPPQVTELIRKCQTGCVKNLTRYNLQFFRKLIEADEFYFRLVYSHIQRGKFFQRFDKLFVHNGRHVYNLRSDRINDSTRLYSIEQYVRGLKLADHRVLAIKSPIYTPTMLPRSKYRPMLLILNDHNKLLVIDFDTGELIDTIYLGSMERCKFTYIGWEKYMETILIQSTDLMAQTDGRVISYNILMSIWPLKFIACFDIECHIFERQRSTNISEGMLILSNPQPPDQFVNIYSLTDILDPENYKWYTDIDKHCTNEERCDECWRSEARVVGRDGHGFPTNIIIKTKPRLLLSILTCFPCIEFGYNPFHYIYSPPGQRDTFNVERLEGRVPVINGSITFDNYLEEHNKLLFHDDPVENRIISIESHKLAFYKIINNVLTRRGELSPTPPEFFDDLQVRMRNQRKAKKNDNMYKSFFSHVYDVDTEIFFVLGVDLSSDKPTTPVMCLFDNFNGQLLKKFPLNFKAEESNDYDLWADRDLLFINENNSFGPSRAMCYRLERLPIEI</sequence>
<dbReference type="Pfam" id="PF15802">
    <property type="entry name" value="DCAF17"/>
    <property type="match status" value="1"/>
</dbReference>
<dbReference type="STRING" id="32264.T1L144"/>
<dbReference type="KEGG" id="tut:107369297"/>
<dbReference type="HOGENOM" id="CLU_532462_0_0_1"/>
<dbReference type="PANTHER" id="PTHR14815:SF2">
    <property type="entry name" value="DDB1- AND CUL4-ASSOCIATED FACTOR 17"/>
    <property type="match status" value="1"/>
</dbReference>
<dbReference type="GO" id="GO:0016567">
    <property type="term" value="P:protein ubiquitination"/>
    <property type="evidence" value="ECO:0007669"/>
    <property type="project" value="InterPro"/>
</dbReference>
<evidence type="ECO:0000313" key="1">
    <source>
        <dbReference type="EnsemblMetazoa" id="tetur31g00420.1"/>
    </source>
</evidence>
<dbReference type="AlphaFoldDB" id="T1L144"/>
<proteinExistence type="predicted"/>
<reference evidence="2" key="1">
    <citation type="submission" date="2011-08" db="EMBL/GenBank/DDBJ databases">
        <authorList>
            <person name="Rombauts S."/>
        </authorList>
    </citation>
    <scope>NUCLEOTIDE SEQUENCE</scope>
    <source>
        <strain evidence="2">London</strain>
    </source>
</reference>
<dbReference type="PANTHER" id="PTHR14815">
    <property type="entry name" value="DDB1- AND CUL4-ASSOCIATED FACTOR 17"/>
    <property type="match status" value="1"/>
</dbReference>
<dbReference type="EMBL" id="CAEY01000889">
    <property type="status" value="NOT_ANNOTATED_CDS"/>
    <property type="molecule type" value="Genomic_DNA"/>
</dbReference>
<dbReference type="GO" id="GO:0080008">
    <property type="term" value="C:Cul4-RING E3 ubiquitin ligase complex"/>
    <property type="evidence" value="ECO:0007669"/>
    <property type="project" value="TreeGrafter"/>
</dbReference>
<protein>
    <submittedName>
        <fullName evidence="1">Uncharacterized protein</fullName>
    </submittedName>
</protein>
<dbReference type="Proteomes" id="UP000015104">
    <property type="component" value="Unassembled WGS sequence"/>
</dbReference>
<name>T1L144_TETUR</name>
<organism evidence="1 2">
    <name type="scientific">Tetranychus urticae</name>
    <name type="common">Two-spotted spider mite</name>
    <dbReference type="NCBI Taxonomy" id="32264"/>
    <lineage>
        <taxon>Eukaryota</taxon>
        <taxon>Metazoa</taxon>
        <taxon>Ecdysozoa</taxon>
        <taxon>Arthropoda</taxon>
        <taxon>Chelicerata</taxon>
        <taxon>Arachnida</taxon>
        <taxon>Acari</taxon>
        <taxon>Acariformes</taxon>
        <taxon>Trombidiformes</taxon>
        <taxon>Prostigmata</taxon>
        <taxon>Eleutherengona</taxon>
        <taxon>Raphignathae</taxon>
        <taxon>Tetranychoidea</taxon>
        <taxon>Tetranychidae</taxon>
        <taxon>Tetranychus</taxon>
    </lineage>
</organism>
<dbReference type="eggNOG" id="ENOG502TB2U">
    <property type="taxonomic scope" value="Eukaryota"/>
</dbReference>
<dbReference type="InterPro" id="IPR031620">
    <property type="entry name" value="DCAF17"/>
</dbReference>
<gene>
    <name evidence="1" type="primary">107369297</name>
</gene>
<dbReference type="EnsemblMetazoa" id="tetur31g00420.1">
    <property type="protein sequence ID" value="tetur31g00420.1"/>
    <property type="gene ID" value="tetur31g00420"/>
</dbReference>
<keyword evidence="2" id="KW-1185">Reference proteome</keyword>
<dbReference type="OrthoDB" id="6508211at2759"/>